<organism evidence="17 18">
    <name type="scientific">Candidatus Liberibacter ctenarytainae</name>
    <dbReference type="NCBI Taxonomy" id="2020335"/>
    <lineage>
        <taxon>Bacteria</taxon>
        <taxon>Pseudomonadati</taxon>
        <taxon>Pseudomonadota</taxon>
        <taxon>Alphaproteobacteria</taxon>
        <taxon>Hyphomicrobiales</taxon>
        <taxon>Rhizobiaceae</taxon>
        <taxon>Liberibacter</taxon>
    </lineage>
</organism>
<comment type="caution">
    <text evidence="17">The sequence shown here is derived from an EMBL/GenBank/DDBJ whole genome shotgun (WGS) entry which is preliminary data.</text>
</comment>
<sequence>MMKFLEKNKEHDILTSLDYSSHQKAQQDLRERETLPFRFVFPNLVTILAICSGFSGIGAALEGRYETAVCMVLVAAFLDGIDGRIARFMKATSKFGEQLDSLADVINFGVAPSLVTYISVLHPSHAIGWSVALMYTIATSLRLARFNTMNDSDQKEIWQDEYFVGIPAPLGAMLLMLPLYISFLGVKITLLYSYGSAFYSVIISFLLCSRLPVWSGKTIHRNIRRDLVLPIILCAVSYITFMTYFLWQVIIVSALGYIIMLPISSYCWHKRYGKQAHNDTISEES</sequence>
<keyword evidence="13" id="KW-1208">Phospholipid metabolism</keyword>
<dbReference type="Proteomes" id="UP000736856">
    <property type="component" value="Unassembled WGS sequence"/>
</dbReference>
<keyword evidence="6" id="KW-0444">Lipid biosynthesis</keyword>
<feature type="transmembrane region" description="Helical" evidence="16">
    <location>
        <begin position="189"/>
        <end position="207"/>
    </location>
</feature>
<comment type="similarity">
    <text evidence="3 15">Belongs to the CDP-alcohol phosphatidyltransferase class-I family.</text>
</comment>
<evidence type="ECO:0000256" key="11">
    <source>
        <dbReference type="ARBA" id="ARBA00023136"/>
    </source>
</evidence>
<protein>
    <recommendedName>
        <fullName evidence="5">CDP-diacylglycerol--serine O-phosphatidyltransferase</fullName>
        <ecNumber evidence="4">2.7.8.8</ecNumber>
    </recommendedName>
    <alternativeName>
        <fullName evidence="14">Phosphatidylserine synthase</fullName>
    </alternativeName>
</protein>
<keyword evidence="8 16" id="KW-0812">Transmembrane</keyword>
<keyword evidence="11 16" id="KW-0472">Membrane</keyword>
<dbReference type="Pfam" id="PF01066">
    <property type="entry name" value="CDP-OH_P_transf"/>
    <property type="match status" value="1"/>
</dbReference>
<dbReference type="GO" id="GO:0012505">
    <property type="term" value="C:endomembrane system"/>
    <property type="evidence" value="ECO:0007669"/>
    <property type="project" value="UniProtKB-SubCell"/>
</dbReference>
<dbReference type="InterPro" id="IPR050324">
    <property type="entry name" value="CDP-alcohol_PTase-I"/>
</dbReference>
<dbReference type="PROSITE" id="PS00379">
    <property type="entry name" value="CDP_ALCOHOL_P_TRANSF"/>
    <property type="match status" value="1"/>
</dbReference>
<feature type="transmembrane region" description="Helical" evidence="16">
    <location>
        <begin position="126"/>
        <end position="144"/>
    </location>
</feature>
<evidence type="ECO:0000256" key="16">
    <source>
        <dbReference type="SAM" id="Phobius"/>
    </source>
</evidence>
<name>A0A937AQ34_9HYPH</name>
<evidence type="ECO:0000256" key="12">
    <source>
        <dbReference type="ARBA" id="ARBA00023209"/>
    </source>
</evidence>
<feature type="transmembrane region" description="Helical" evidence="16">
    <location>
        <begin position="39"/>
        <end position="59"/>
    </location>
</feature>
<feature type="transmembrane region" description="Helical" evidence="16">
    <location>
        <begin position="250"/>
        <end position="268"/>
    </location>
</feature>
<evidence type="ECO:0000256" key="7">
    <source>
        <dbReference type="ARBA" id="ARBA00022679"/>
    </source>
</evidence>
<evidence type="ECO:0000256" key="9">
    <source>
        <dbReference type="ARBA" id="ARBA00022989"/>
    </source>
</evidence>
<dbReference type="InterPro" id="IPR004533">
    <property type="entry name" value="CDP-diaglyc--ser_O-PTrfase"/>
</dbReference>
<evidence type="ECO:0000256" key="3">
    <source>
        <dbReference type="ARBA" id="ARBA00010441"/>
    </source>
</evidence>
<keyword evidence="10" id="KW-0443">Lipid metabolism</keyword>
<evidence type="ECO:0000256" key="2">
    <source>
        <dbReference type="ARBA" id="ARBA00004127"/>
    </source>
</evidence>
<dbReference type="PANTHER" id="PTHR14269:SF61">
    <property type="entry name" value="CDP-DIACYLGLYCEROL--SERINE O-PHOSPHATIDYLTRANSFERASE"/>
    <property type="match status" value="1"/>
</dbReference>
<evidence type="ECO:0000256" key="15">
    <source>
        <dbReference type="RuleBase" id="RU003750"/>
    </source>
</evidence>
<evidence type="ECO:0000256" key="4">
    <source>
        <dbReference type="ARBA" id="ARBA00013174"/>
    </source>
</evidence>
<dbReference type="AlphaFoldDB" id="A0A937AQ34"/>
<evidence type="ECO:0000256" key="5">
    <source>
        <dbReference type="ARBA" id="ARBA00017171"/>
    </source>
</evidence>
<gene>
    <name evidence="17" type="primary">pssA</name>
    <name evidence="17" type="ORF">EU981_02045</name>
</gene>
<keyword evidence="9 16" id="KW-1133">Transmembrane helix</keyword>
<dbReference type="InterPro" id="IPR048254">
    <property type="entry name" value="CDP_ALCOHOL_P_TRANSF_CS"/>
</dbReference>
<dbReference type="PANTHER" id="PTHR14269">
    <property type="entry name" value="CDP-DIACYLGLYCEROL--GLYCEROL-3-PHOSPHATE 3-PHOSPHATIDYLTRANSFERASE-RELATED"/>
    <property type="match status" value="1"/>
</dbReference>
<feature type="transmembrane region" description="Helical" evidence="16">
    <location>
        <begin position="164"/>
        <end position="183"/>
    </location>
</feature>
<dbReference type="EMBL" id="SEOL01000003">
    <property type="protein sequence ID" value="MBL0848871.1"/>
    <property type="molecule type" value="Genomic_DNA"/>
</dbReference>
<dbReference type="InterPro" id="IPR043130">
    <property type="entry name" value="CDP-OH_PTrfase_TM_dom"/>
</dbReference>
<evidence type="ECO:0000256" key="10">
    <source>
        <dbReference type="ARBA" id="ARBA00023098"/>
    </source>
</evidence>
<reference evidence="17" key="1">
    <citation type="submission" date="2019-02" db="EMBL/GenBank/DDBJ databases">
        <title>A novel Candidatus Liberibacter species associated with the New Zealand native fuchsia psyllid, Ctenarytaina fuchsiae.</title>
        <authorList>
            <person name="Thompson S.M."/>
            <person name="Jorgensen N."/>
            <person name="David C."/>
            <person name="Bulman S.R."/>
            <person name="Smith G.R."/>
        </authorList>
    </citation>
    <scope>NUCLEOTIDE SEQUENCE</scope>
    <source>
        <strain evidence="17">Oxford</strain>
    </source>
</reference>
<dbReference type="NCBIfam" id="TIGR00473">
    <property type="entry name" value="pssA"/>
    <property type="match status" value="1"/>
</dbReference>
<evidence type="ECO:0000256" key="14">
    <source>
        <dbReference type="ARBA" id="ARBA00032361"/>
    </source>
</evidence>
<dbReference type="EC" id="2.7.8.8" evidence="4"/>
<dbReference type="InterPro" id="IPR000462">
    <property type="entry name" value="CDP-OH_P_trans"/>
</dbReference>
<evidence type="ECO:0000256" key="6">
    <source>
        <dbReference type="ARBA" id="ARBA00022516"/>
    </source>
</evidence>
<evidence type="ECO:0000256" key="8">
    <source>
        <dbReference type="ARBA" id="ARBA00022692"/>
    </source>
</evidence>
<evidence type="ECO:0000313" key="17">
    <source>
        <dbReference type="EMBL" id="MBL0848871.1"/>
    </source>
</evidence>
<dbReference type="Gene3D" id="1.20.120.1760">
    <property type="match status" value="1"/>
</dbReference>
<evidence type="ECO:0000256" key="1">
    <source>
        <dbReference type="ARBA" id="ARBA00000287"/>
    </source>
</evidence>
<proteinExistence type="inferred from homology"/>
<comment type="subcellular location">
    <subcellularLocation>
        <location evidence="2">Endomembrane system</location>
        <topology evidence="2">Multi-pass membrane protein</topology>
    </subcellularLocation>
</comment>
<keyword evidence="7 15" id="KW-0808">Transferase</keyword>
<dbReference type="GO" id="GO:0016020">
    <property type="term" value="C:membrane"/>
    <property type="evidence" value="ECO:0007669"/>
    <property type="project" value="InterPro"/>
</dbReference>
<evidence type="ECO:0000313" key="18">
    <source>
        <dbReference type="Proteomes" id="UP000736856"/>
    </source>
</evidence>
<evidence type="ECO:0000256" key="13">
    <source>
        <dbReference type="ARBA" id="ARBA00023264"/>
    </source>
</evidence>
<comment type="catalytic activity">
    <reaction evidence="1">
        <text>a CDP-1,2-diacyl-sn-glycerol + L-serine = a 1,2-diacyl-sn-glycero-3-phospho-L-serine + CMP + H(+)</text>
        <dbReference type="Rhea" id="RHEA:16913"/>
        <dbReference type="ChEBI" id="CHEBI:15378"/>
        <dbReference type="ChEBI" id="CHEBI:33384"/>
        <dbReference type="ChEBI" id="CHEBI:57262"/>
        <dbReference type="ChEBI" id="CHEBI:58332"/>
        <dbReference type="ChEBI" id="CHEBI:60377"/>
        <dbReference type="EC" id="2.7.8.8"/>
    </reaction>
</comment>
<keyword evidence="12" id="KW-0594">Phospholipid biosynthesis</keyword>
<dbReference type="GO" id="GO:0008654">
    <property type="term" value="P:phospholipid biosynthetic process"/>
    <property type="evidence" value="ECO:0007669"/>
    <property type="project" value="UniProtKB-KW"/>
</dbReference>
<dbReference type="GO" id="GO:0003882">
    <property type="term" value="F:CDP-diacylglycerol-serine O-phosphatidyltransferase activity"/>
    <property type="evidence" value="ECO:0007669"/>
    <property type="project" value="UniProtKB-EC"/>
</dbReference>
<feature type="transmembrane region" description="Helical" evidence="16">
    <location>
        <begin position="227"/>
        <end position="244"/>
    </location>
</feature>
<accession>A0A937AQ34</accession>